<dbReference type="AlphaFoldDB" id="A0A7W4VM34"/>
<dbReference type="Pfam" id="PF00343">
    <property type="entry name" value="Phosphorylase"/>
    <property type="match status" value="1"/>
</dbReference>
<keyword evidence="16" id="KW-1185">Reference proteome</keyword>
<keyword evidence="9 12" id="KW-0663">Pyridoxal phosphate</keyword>
<comment type="cofactor">
    <cofactor evidence="2 13">
        <name>pyridoxal 5'-phosphate</name>
        <dbReference type="ChEBI" id="CHEBI:597326"/>
    </cofactor>
</comment>
<protein>
    <recommendedName>
        <fullName evidence="13">Alpha-1,4 glucan phosphorylase</fullName>
        <ecNumber evidence="13">2.4.1.1</ecNumber>
    </recommendedName>
</protein>
<dbReference type="NCBIfam" id="TIGR02093">
    <property type="entry name" value="P_ylase"/>
    <property type="match status" value="1"/>
</dbReference>
<dbReference type="EC" id="2.4.1.1" evidence="13"/>
<feature type="region of interest" description="Disordered" evidence="14">
    <location>
        <begin position="1"/>
        <end position="34"/>
    </location>
</feature>
<evidence type="ECO:0000256" key="7">
    <source>
        <dbReference type="ARBA" id="ARBA00022676"/>
    </source>
</evidence>
<dbReference type="PANTHER" id="PTHR11468">
    <property type="entry name" value="GLYCOGEN PHOSPHORYLASE"/>
    <property type="match status" value="1"/>
</dbReference>
<dbReference type="PIRSF" id="PIRSF000460">
    <property type="entry name" value="Pprylas_GlgP"/>
    <property type="match status" value="1"/>
</dbReference>
<dbReference type="GO" id="GO:0005980">
    <property type="term" value="P:glycogen catabolic process"/>
    <property type="evidence" value="ECO:0007669"/>
    <property type="project" value="UniProtKB-ARBA"/>
</dbReference>
<dbReference type="GO" id="GO:0008184">
    <property type="term" value="F:glycogen phosphorylase activity"/>
    <property type="evidence" value="ECO:0007669"/>
    <property type="project" value="InterPro"/>
</dbReference>
<comment type="similarity">
    <text evidence="4 13">Belongs to the glycogen phosphorylase family.</text>
</comment>
<dbReference type="Gene3D" id="3.40.50.2000">
    <property type="entry name" value="Glycogen Phosphorylase B"/>
    <property type="match status" value="2"/>
</dbReference>
<reference evidence="15 16" key="1">
    <citation type="submission" date="2020-08" db="EMBL/GenBank/DDBJ databases">
        <title>The Agave Microbiome: Exploring the role of microbial communities in plant adaptations to desert environments.</title>
        <authorList>
            <person name="Partida-Martinez L.P."/>
        </authorList>
    </citation>
    <scope>NUCLEOTIDE SEQUENCE [LARGE SCALE GENOMIC DNA]</scope>
    <source>
        <strain evidence="15 16">AT3.9</strain>
    </source>
</reference>
<evidence type="ECO:0000256" key="1">
    <source>
        <dbReference type="ARBA" id="ARBA00001275"/>
    </source>
</evidence>
<dbReference type="PANTHER" id="PTHR11468:SF3">
    <property type="entry name" value="GLYCOGEN PHOSPHORYLASE, LIVER FORM"/>
    <property type="match status" value="1"/>
</dbReference>
<comment type="function">
    <text evidence="13">Allosteric enzyme that catalyzes the rate-limiting step in glycogen catabolism, the phosphorolytic cleavage of glycogen to produce glucose-1-phosphate, and plays a central role in maintaining cellular and organismal glucose homeostasis.</text>
</comment>
<keyword evidence="5" id="KW-0963">Cytoplasm</keyword>
<keyword evidence="6" id="KW-0021">Allosteric enzyme</keyword>
<feature type="compositionally biased region" description="Polar residues" evidence="14">
    <location>
        <begin position="1"/>
        <end position="13"/>
    </location>
</feature>
<proteinExistence type="inferred from homology"/>
<dbReference type="FunFam" id="3.40.50.2000:FF:000153">
    <property type="entry name" value="Alpha-1,4 glucan phosphorylase"/>
    <property type="match status" value="1"/>
</dbReference>
<keyword evidence="10 13" id="KW-0119">Carbohydrate metabolism</keyword>
<keyword evidence="8 13" id="KW-0808">Transferase</keyword>
<dbReference type="FunFam" id="3.40.50.2000:FF:000003">
    <property type="entry name" value="Alpha-1,4 glucan phosphorylase"/>
    <property type="match status" value="1"/>
</dbReference>
<keyword evidence="7 13" id="KW-0328">Glycosyltransferase</keyword>
<dbReference type="SUPFAM" id="SSF53756">
    <property type="entry name" value="UDP-Glycosyltransferase/glycogen phosphorylase"/>
    <property type="match status" value="1"/>
</dbReference>
<dbReference type="InterPro" id="IPR035090">
    <property type="entry name" value="Pyridoxal_P_attach_site"/>
</dbReference>
<evidence type="ECO:0000256" key="2">
    <source>
        <dbReference type="ARBA" id="ARBA00001933"/>
    </source>
</evidence>
<sequence>MESFDQSLVPSSAHQDEAEPAYRASEPARPASGTETEAFQQAILAKLTYDVGTDPAHATDHDWFTATALAVRDRAMDRWMVSKGRNQAGDKQVCYFSLEFLIGRLLSDTLNNLRLTDCARDALAGLGVDLDRIRAIEPDAALGNGGLGRLAACFMESMASLEVPAYGYGIRYEHGLFRQELRDGWQQELPEDWLIRENPWEFERSDLVYRVTFGGFVEEFPASGRPTRFAWKPAETVQAVAFDTPVVGWRGRHVNTLRLWSARAAEPLRLDAFNSGDHVGALADRARAEAISRVLYPGDETEAGRELRLRQEFFFTSASLQDLLARHTRLHGDLHTLPDHAAIQLNDTHPALAVAELMRLLVDERHLAWDDAWAIATRTLNYTNHTLMPEALERWPVSLMEQLLPRHLQIIYHINWLHLEPLIRRSADIELIKAVSVIDESQGRYVRMGHLAFIGAHKVNGVSALHTDLMRQTVFRDLNALYPGRIVNKTNGITFRRWLHQANPQLTQLLTQELGEAVLDDPGALIKLERLADDSAFQDRFRSQRSASKISLAKLVADRTGVQIDPSALFDIHIKRIHEYKRQLLNILEVVALYDAIRSEPGRHWVPRVKIFAGKAAASYHRAKLIIKLANDVAKIVNSDPVVAGRLKVVFLPNYNVSLAETIIPAADLSEQISTAGMEASGTGNMKLALNGALTIGTLDGANIEIRECVGEENIFIFGMTAEEVETYRKAGLHRDRAGWSARFENAISLISAGAFSPDDPHRFDSLIHALSSDDTFMVAGDFDSYWATQRRVDELWQEPSAWSRASVLNTARVGWFSADRTIREYADDIWKVPV</sequence>
<evidence type="ECO:0000313" key="16">
    <source>
        <dbReference type="Proteomes" id="UP000532010"/>
    </source>
</evidence>
<evidence type="ECO:0000256" key="5">
    <source>
        <dbReference type="ARBA" id="ARBA00022490"/>
    </source>
</evidence>
<evidence type="ECO:0000256" key="8">
    <source>
        <dbReference type="ARBA" id="ARBA00022679"/>
    </source>
</evidence>
<dbReference type="EMBL" id="JACHWB010000003">
    <property type="protein sequence ID" value="MBB3019683.1"/>
    <property type="molecule type" value="Genomic_DNA"/>
</dbReference>
<evidence type="ECO:0000256" key="6">
    <source>
        <dbReference type="ARBA" id="ARBA00022533"/>
    </source>
</evidence>
<dbReference type="InterPro" id="IPR000811">
    <property type="entry name" value="Glyco_trans_35"/>
</dbReference>
<feature type="modified residue" description="N6-(pyridoxal phosphate)lysine" evidence="12">
    <location>
        <position position="687"/>
    </location>
</feature>
<evidence type="ECO:0000256" key="4">
    <source>
        <dbReference type="ARBA" id="ARBA00006047"/>
    </source>
</evidence>
<dbReference type="GO" id="GO:0030170">
    <property type="term" value="F:pyridoxal phosphate binding"/>
    <property type="evidence" value="ECO:0007669"/>
    <property type="project" value="InterPro"/>
</dbReference>
<comment type="function">
    <text evidence="11">Phosphorylase is an important allosteric enzyme in carbohydrate metabolism. Enzymes from different sources differ in their regulatory mechanisms and in their natural substrates. However, all known phosphorylases share catalytic and structural properties.</text>
</comment>
<dbReference type="InterPro" id="IPR011833">
    <property type="entry name" value="Glycg_phsphrylas"/>
</dbReference>
<gene>
    <name evidence="15" type="ORF">FHR70_002748</name>
</gene>
<dbReference type="Proteomes" id="UP000532010">
    <property type="component" value="Unassembled WGS sequence"/>
</dbReference>
<evidence type="ECO:0000256" key="3">
    <source>
        <dbReference type="ARBA" id="ARBA00004496"/>
    </source>
</evidence>
<evidence type="ECO:0000256" key="9">
    <source>
        <dbReference type="ARBA" id="ARBA00022898"/>
    </source>
</evidence>
<dbReference type="GO" id="GO:0005737">
    <property type="term" value="C:cytoplasm"/>
    <property type="evidence" value="ECO:0007669"/>
    <property type="project" value="UniProtKB-SubCell"/>
</dbReference>
<organism evidence="15 16">
    <name type="scientific">Microvirga lupini</name>
    <dbReference type="NCBI Taxonomy" id="420324"/>
    <lineage>
        <taxon>Bacteria</taxon>
        <taxon>Pseudomonadati</taxon>
        <taxon>Pseudomonadota</taxon>
        <taxon>Alphaproteobacteria</taxon>
        <taxon>Hyphomicrobiales</taxon>
        <taxon>Methylobacteriaceae</taxon>
        <taxon>Microvirga</taxon>
    </lineage>
</organism>
<evidence type="ECO:0000256" key="10">
    <source>
        <dbReference type="ARBA" id="ARBA00023277"/>
    </source>
</evidence>
<evidence type="ECO:0000256" key="11">
    <source>
        <dbReference type="ARBA" id="ARBA00025174"/>
    </source>
</evidence>
<accession>A0A7W4VM34</accession>
<name>A0A7W4VM34_9HYPH</name>
<evidence type="ECO:0000313" key="15">
    <source>
        <dbReference type="EMBL" id="MBB3019683.1"/>
    </source>
</evidence>
<evidence type="ECO:0000256" key="12">
    <source>
        <dbReference type="PIRSR" id="PIRSR000460-1"/>
    </source>
</evidence>
<comment type="catalytic activity">
    <reaction evidence="1 13">
        <text>[(1-&gt;4)-alpha-D-glucosyl](n) + phosphate = [(1-&gt;4)-alpha-D-glucosyl](n-1) + alpha-D-glucose 1-phosphate</text>
        <dbReference type="Rhea" id="RHEA:41732"/>
        <dbReference type="Rhea" id="RHEA-COMP:9584"/>
        <dbReference type="Rhea" id="RHEA-COMP:9586"/>
        <dbReference type="ChEBI" id="CHEBI:15444"/>
        <dbReference type="ChEBI" id="CHEBI:43474"/>
        <dbReference type="ChEBI" id="CHEBI:58601"/>
        <dbReference type="EC" id="2.4.1.1"/>
    </reaction>
</comment>
<comment type="caution">
    <text evidence="15">The sequence shown here is derived from an EMBL/GenBank/DDBJ whole genome shotgun (WGS) entry which is preliminary data.</text>
</comment>
<dbReference type="PROSITE" id="PS00102">
    <property type="entry name" value="PHOSPHORYLASE"/>
    <property type="match status" value="1"/>
</dbReference>
<evidence type="ECO:0000256" key="14">
    <source>
        <dbReference type="SAM" id="MobiDB-lite"/>
    </source>
</evidence>
<dbReference type="CDD" id="cd04300">
    <property type="entry name" value="GT35_Glycogen_Phosphorylase"/>
    <property type="match status" value="1"/>
</dbReference>
<comment type="subcellular location">
    <subcellularLocation>
        <location evidence="3">Cytoplasm</location>
    </subcellularLocation>
</comment>
<evidence type="ECO:0000256" key="13">
    <source>
        <dbReference type="RuleBase" id="RU000587"/>
    </source>
</evidence>